<reference evidence="2 3" key="1">
    <citation type="submission" date="2015-07" db="EMBL/GenBank/DDBJ databases">
        <title>The genome of Pseudoloma neurophilia, a relevant intracellular parasite of the zebrafish.</title>
        <authorList>
            <person name="Ndikumana S."/>
            <person name="Pelin A."/>
            <person name="Sanders J."/>
            <person name="Corradi N."/>
        </authorList>
    </citation>
    <scope>NUCLEOTIDE SEQUENCE [LARGE SCALE GENOMIC DNA]</scope>
    <source>
        <strain evidence="2 3">MK1</strain>
    </source>
</reference>
<protein>
    <submittedName>
        <fullName evidence="2">Putative small nuclear ribonucleoprotein Sm D3</fullName>
    </submittedName>
</protein>
<evidence type="ECO:0000313" key="2">
    <source>
        <dbReference type="EMBL" id="KRH92215.1"/>
    </source>
</evidence>
<evidence type="ECO:0000313" key="3">
    <source>
        <dbReference type="Proteomes" id="UP000051530"/>
    </source>
</evidence>
<dbReference type="EMBL" id="LGUB01001108">
    <property type="protein sequence ID" value="KRH92215.1"/>
    <property type="molecule type" value="Genomic_DNA"/>
</dbReference>
<dbReference type="InterPro" id="IPR010920">
    <property type="entry name" value="LSM_dom_sf"/>
</dbReference>
<feature type="domain" description="Sm" evidence="1">
    <location>
        <begin position="12"/>
        <end position="71"/>
    </location>
</feature>
<comment type="caution">
    <text evidence="2">The sequence shown here is derived from an EMBL/GenBank/DDBJ whole genome shotgun (WGS) entry which is preliminary data.</text>
</comment>
<proteinExistence type="predicted"/>
<name>A0A0R0LZQ5_9MICR</name>
<accession>A0A0R0LZQ5</accession>
<gene>
    <name evidence="2" type="ORF">M153_9729000719</name>
</gene>
<dbReference type="Gene3D" id="2.30.30.100">
    <property type="match status" value="1"/>
</dbReference>
<dbReference type="SUPFAM" id="SSF50182">
    <property type="entry name" value="Sm-like ribonucleoproteins"/>
    <property type="match status" value="1"/>
</dbReference>
<sequence length="91" mass="10302">MTISVPLKVLYDCQGLQITLETEKDVITGKLFQIDDCINITIDDAIITNFQGVKTKIDRILVKGSMIQFIVLPPILEYSPHLQRKPTESIE</sequence>
<dbReference type="GO" id="GO:1990904">
    <property type="term" value="C:ribonucleoprotein complex"/>
    <property type="evidence" value="ECO:0007669"/>
    <property type="project" value="UniProtKB-KW"/>
</dbReference>
<evidence type="ECO:0000259" key="1">
    <source>
        <dbReference type="Pfam" id="PF01423"/>
    </source>
</evidence>
<dbReference type="OrthoDB" id="6425924at2759"/>
<keyword evidence="2" id="KW-0687">Ribonucleoprotein</keyword>
<organism evidence="2 3">
    <name type="scientific">Pseudoloma neurophilia</name>
    <dbReference type="NCBI Taxonomy" id="146866"/>
    <lineage>
        <taxon>Eukaryota</taxon>
        <taxon>Fungi</taxon>
        <taxon>Fungi incertae sedis</taxon>
        <taxon>Microsporidia</taxon>
        <taxon>Pseudoloma</taxon>
    </lineage>
</organism>
<dbReference type="Pfam" id="PF01423">
    <property type="entry name" value="LSM"/>
    <property type="match status" value="1"/>
</dbReference>
<dbReference type="VEuPathDB" id="MicrosporidiaDB:M153_9729000719"/>
<keyword evidence="3" id="KW-1185">Reference proteome</keyword>
<dbReference type="Proteomes" id="UP000051530">
    <property type="component" value="Unassembled WGS sequence"/>
</dbReference>
<dbReference type="AlphaFoldDB" id="A0A0R0LZQ5"/>
<dbReference type="InterPro" id="IPR001163">
    <property type="entry name" value="Sm_dom_euk/arc"/>
</dbReference>